<evidence type="ECO:0000313" key="1">
    <source>
        <dbReference type="EMBL" id="KAG5649481.1"/>
    </source>
</evidence>
<proteinExistence type="predicted"/>
<keyword evidence="2" id="KW-1185">Reference proteome</keyword>
<comment type="caution">
    <text evidence="1">The sequence shown here is derived from an EMBL/GenBank/DDBJ whole genome shotgun (WGS) entry which is preliminary data.</text>
</comment>
<reference evidence="1" key="2">
    <citation type="submission" date="2021-10" db="EMBL/GenBank/DDBJ databases">
        <title>Phylogenomics reveals ancestral predisposition of the termite-cultivated fungus Termitomyces towards a domesticated lifestyle.</title>
        <authorList>
            <person name="Auxier B."/>
            <person name="Grum-Grzhimaylo A."/>
            <person name="Cardenas M.E."/>
            <person name="Lodge J.D."/>
            <person name="Laessoe T."/>
            <person name="Pedersen O."/>
            <person name="Smith M.E."/>
            <person name="Kuyper T.W."/>
            <person name="Franco-Molano E.A."/>
            <person name="Baroni T.J."/>
            <person name="Aanen D.K."/>
        </authorList>
    </citation>
    <scope>NUCLEOTIDE SEQUENCE</scope>
    <source>
        <strain evidence="1">D49</strain>
    </source>
</reference>
<evidence type="ECO:0000313" key="2">
    <source>
        <dbReference type="Proteomes" id="UP000717328"/>
    </source>
</evidence>
<reference evidence="1" key="1">
    <citation type="submission" date="2021-02" db="EMBL/GenBank/DDBJ databases">
        <authorList>
            <person name="Nieuwenhuis M."/>
            <person name="Van De Peppel L.J.J."/>
        </authorList>
    </citation>
    <scope>NUCLEOTIDE SEQUENCE</scope>
    <source>
        <strain evidence="1">D49</strain>
    </source>
</reference>
<accession>A0A9P7KET2</accession>
<protein>
    <submittedName>
        <fullName evidence="1">Uncharacterized protein</fullName>
    </submittedName>
</protein>
<organism evidence="1 2">
    <name type="scientific">Sphagnurus paluster</name>
    <dbReference type="NCBI Taxonomy" id="117069"/>
    <lineage>
        <taxon>Eukaryota</taxon>
        <taxon>Fungi</taxon>
        <taxon>Dikarya</taxon>
        <taxon>Basidiomycota</taxon>
        <taxon>Agaricomycotina</taxon>
        <taxon>Agaricomycetes</taxon>
        <taxon>Agaricomycetidae</taxon>
        <taxon>Agaricales</taxon>
        <taxon>Tricholomatineae</taxon>
        <taxon>Lyophyllaceae</taxon>
        <taxon>Sphagnurus</taxon>
    </lineage>
</organism>
<sequence length="139" mass="15472">MPFAMFSPPEIFFNHPTSPNRWEPGRLSLSFPEDCCVQEVGKPSKRYQSTGRLDPDAPRIRYGAPAQLLIVHSVASLGVDLTSGKKPSALKMAKLAMNSQFREQMKMVAEEMKKADVDFSSPEVMNEIMALKKAAETPK</sequence>
<dbReference type="Proteomes" id="UP000717328">
    <property type="component" value="Unassembled WGS sequence"/>
</dbReference>
<dbReference type="OrthoDB" id="10008801at2759"/>
<dbReference type="AlphaFoldDB" id="A0A9P7KET2"/>
<dbReference type="EMBL" id="JABCKI010000961">
    <property type="protein sequence ID" value="KAG5649481.1"/>
    <property type="molecule type" value="Genomic_DNA"/>
</dbReference>
<name>A0A9P7KET2_9AGAR</name>
<gene>
    <name evidence="1" type="ORF">H0H81_003585</name>
</gene>